<reference evidence="4" key="2">
    <citation type="submission" date="2020-04" db="EMBL/GenBank/DDBJ databases">
        <authorList>
            <consortium name="NCBI Genome Project"/>
        </authorList>
    </citation>
    <scope>NUCLEOTIDE SEQUENCE</scope>
    <source>
        <strain evidence="4">CBS 304.34</strain>
    </source>
</reference>
<dbReference type="RefSeq" id="XP_033569965.1">
    <property type="nucleotide sequence ID" value="XM_033713035.1"/>
</dbReference>
<protein>
    <submittedName>
        <fullName evidence="2 4">Uncharacterized protein</fullName>
    </submittedName>
</protein>
<dbReference type="OrthoDB" id="5336565at2759"/>
<dbReference type="AlphaFoldDB" id="A0A6A6Y2G4"/>
<evidence type="ECO:0000313" key="4">
    <source>
        <dbReference type="RefSeq" id="XP_033569965.1"/>
    </source>
</evidence>
<feature type="compositionally biased region" description="Low complexity" evidence="1">
    <location>
        <begin position="164"/>
        <end position="174"/>
    </location>
</feature>
<keyword evidence="3" id="KW-1185">Reference proteome</keyword>
<feature type="compositionally biased region" description="Low complexity" evidence="1">
    <location>
        <begin position="454"/>
        <end position="474"/>
    </location>
</feature>
<feature type="compositionally biased region" description="Low complexity" evidence="1">
    <location>
        <begin position="146"/>
        <end position="157"/>
    </location>
</feature>
<reference evidence="2 4" key="1">
    <citation type="journal article" date="2020" name="Stud. Mycol.">
        <title>101 Dothideomycetes genomes: a test case for predicting lifestyles and emergence of pathogens.</title>
        <authorList>
            <person name="Haridas S."/>
            <person name="Albert R."/>
            <person name="Binder M."/>
            <person name="Bloem J."/>
            <person name="Labutti K."/>
            <person name="Salamov A."/>
            <person name="Andreopoulos B."/>
            <person name="Baker S."/>
            <person name="Barry K."/>
            <person name="Bills G."/>
            <person name="Bluhm B."/>
            <person name="Cannon C."/>
            <person name="Castanera R."/>
            <person name="Culley D."/>
            <person name="Daum C."/>
            <person name="Ezra D."/>
            <person name="Gonzalez J."/>
            <person name="Henrissat B."/>
            <person name="Kuo A."/>
            <person name="Liang C."/>
            <person name="Lipzen A."/>
            <person name="Lutzoni F."/>
            <person name="Magnuson J."/>
            <person name="Mondo S."/>
            <person name="Nolan M."/>
            <person name="Ohm R."/>
            <person name="Pangilinan J."/>
            <person name="Park H.-J."/>
            <person name="Ramirez L."/>
            <person name="Alfaro M."/>
            <person name="Sun H."/>
            <person name="Tritt A."/>
            <person name="Yoshinaga Y."/>
            <person name="Zwiers L.-H."/>
            <person name="Turgeon B."/>
            <person name="Goodwin S."/>
            <person name="Spatafora J."/>
            <person name="Crous P."/>
            <person name="Grigoriev I."/>
        </authorList>
    </citation>
    <scope>NUCLEOTIDE SEQUENCE</scope>
    <source>
        <strain evidence="2 4">CBS 304.34</strain>
    </source>
</reference>
<feature type="region of interest" description="Disordered" evidence="1">
    <location>
        <begin position="1"/>
        <end position="43"/>
    </location>
</feature>
<gene>
    <name evidence="2 4" type="ORF">BDZ99DRAFT_178900</name>
</gene>
<dbReference type="EMBL" id="MU003720">
    <property type="protein sequence ID" value="KAF2803001.1"/>
    <property type="molecule type" value="Genomic_DNA"/>
</dbReference>
<dbReference type="Proteomes" id="UP000504636">
    <property type="component" value="Unplaced"/>
</dbReference>
<feature type="compositionally biased region" description="Basic residues" evidence="1">
    <location>
        <begin position="495"/>
        <end position="508"/>
    </location>
</feature>
<name>A0A6A6Y2G4_9PEZI</name>
<evidence type="ECO:0000256" key="1">
    <source>
        <dbReference type="SAM" id="MobiDB-lite"/>
    </source>
</evidence>
<reference evidence="4" key="3">
    <citation type="submission" date="2025-04" db="UniProtKB">
        <authorList>
            <consortium name="RefSeq"/>
        </authorList>
    </citation>
    <scope>IDENTIFICATION</scope>
    <source>
        <strain evidence="4">CBS 304.34</strain>
    </source>
</reference>
<evidence type="ECO:0000313" key="3">
    <source>
        <dbReference type="Proteomes" id="UP000504636"/>
    </source>
</evidence>
<feature type="region of interest" description="Disordered" evidence="1">
    <location>
        <begin position="126"/>
        <end position="174"/>
    </location>
</feature>
<sequence>MPEQQLSSSRKRQRSERPQPIEMLQPASKKQRFSHPSGSQPPAAFWDKLSKIWLTKRALRELDRRNARASPNPPRSPYRRVHRPATRNFLAQSKRNRQTLQHTADYLRCCNPRTLKDVKLFSRHGGPDLSDLRNYPESIPPDHTMNSNQLSSQSRQRGLVNPLSTKPTTTKTKSTGVYDRDFEQHLIDYGVYHDLYEYPDGSVPAEPNNWEDINQILARPRPSLSQFSNKDFKEFKRADHYARKEKQVSELVLPIIEGKIADARCRSGGVPFTNLDPLTDGTLTPGNPDVYYGARPEQLTQKVLNELGGYITPLTQHNLPIVPNFFLAAKGPDESYAVTERQACYNGALGARGLHSLQSYGRDERRDEPVSDNNAYTITSLYYGGALKIYTSHPAQPTSPRGQPEYHMNQINTWGMTGNVDTFRQGATAYRNARDWAKEQRDEAIRQANERANRVAAEAPALAGDAAGDASGSLNEEDFEGSDGSIQDSAEHRVPAKRSRRQQPHAKRRNTDVSGAEESDGSAVVPGGLGRERRGGITGCADSIPQA</sequence>
<organism evidence="2">
    <name type="scientific">Mytilinidion resinicola</name>
    <dbReference type="NCBI Taxonomy" id="574789"/>
    <lineage>
        <taxon>Eukaryota</taxon>
        <taxon>Fungi</taxon>
        <taxon>Dikarya</taxon>
        <taxon>Ascomycota</taxon>
        <taxon>Pezizomycotina</taxon>
        <taxon>Dothideomycetes</taxon>
        <taxon>Pleosporomycetidae</taxon>
        <taxon>Mytilinidiales</taxon>
        <taxon>Mytilinidiaceae</taxon>
        <taxon>Mytilinidion</taxon>
    </lineage>
</organism>
<accession>A0A6A6Y2G4</accession>
<dbReference type="GeneID" id="54453928"/>
<evidence type="ECO:0000313" key="2">
    <source>
        <dbReference type="EMBL" id="KAF2803001.1"/>
    </source>
</evidence>
<feature type="region of interest" description="Disordered" evidence="1">
    <location>
        <begin position="451"/>
        <end position="547"/>
    </location>
</feature>
<proteinExistence type="predicted"/>